<dbReference type="Gene3D" id="3.40.50.2300">
    <property type="match status" value="2"/>
</dbReference>
<evidence type="ECO:0000256" key="2">
    <source>
        <dbReference type="ARBA" id="ARBA00007639"/>
    </source>
</evidence>
<feature type="chain" id="PRO_5018144752" evidence="4">
    <location>
        <begin position="26"/>
        <end position="317"/>
    </location>
</feature>
<feature type="domain" description="Periplasmic binding protein" evidence="5">
    <location>
        <begin position="30"/>
        <end position="290"/>
    </location>
</feature>
<dbReference type="CDD" id="cd20008">
    <property type="entry name" value="PBP1_ABC_sugar_binding-like"/>
    <property type="match status" value="1"/>
</dbReference>
<dbReference type="GO" id="GO:0030313">
    <property type="term" value="C:cell envelope"/>
    <property type="evidence" value="ECO:0007669"/>
    <property type="project" value="UniProtKB-SubCell"/>
</dbReference>
<reference evidence="6 7" key="2">
    <citation type="submission" date="2018-12" db="EMBL/GenBank/DDBJ databases">
        <title>Rhizobacter gummiphilus sp. nov., a rubber-degrading bacterium isolated from the soil of a botanical garden in Japan.</title>
        <authorList>
            <person name="Shunsuke S.S."/>
        </authorList>
    </citation>
    <scope>NUCLEOTIDE SEQUENCE [LARGE SCALE GENOMIC DNA]</scope>
    <source>
        <strain evidence="6 7">S-16</strain>
    </source>
</reference>
<dbReference type="GO" id="GO:0030246">
    <property type="term" value="F:carbohydrate binding"/>
    <property type="evidence" value="ECO:0007669"/>
    <property type="project" value="UniProtKB-ARBA"/>
</dbReference>
<reference evidence="6 7" key="1">
    <citation type="submission" date="2018-08" db="EMBL/GenBank/DDBJ databases">
        <authorList>
            <person name="Khan S.A."/>
            <person name="Jeon C.O."/>
            <person name="Chun B.H."/>
            <person name="Jeong S.E."/>
        </authorList>
    </citation>
    <scope>NUCLEOTIDE SEQUENCE [LARGE SCALE GENOMIC DNA]</scope>
    <source>
        <strain evidence="6 7">S-16</strain>
    </source>
</reference>
<protein>
    <submittedName>
        <fullName evidence="6">LacI family transcriptional regulator</fullName>
    </submittedName>
</protein>
<comment type="caution">
    <text evidence="6">The sequence shown here is derived from an EMBL/GenBank/DDBJ whole genome shotgun (WGS) entry which is preliminary data.</text>
</comment>
<evidence type="ECO:0000256" key="4">
    <source>
        <dbReference type="SAM" id="SignalP"/>
    </source>
</evidence>
<dbReference type="InterPro" id="IPR025997">
    <property type="entry name" value="SBP_2_dom"/>
</dbReference>
<comment type="similarity">
    <text evidence="2">Belongs to the bacterial solute-binding protein 2 family.</text>
</comment>
<dbReference type="Pfam" id="PF13407">
    <property type="entry name" value="Peripla_BP_4"/>
    <property type="match status" value="1"/>
</dbReference>
<sequence length="317" mass="32914">MKKLLTTWFASTLLLAAASVSPAMAADKEIAVIVKTANSDFWQNVKKGANDGVGGLKGYTASFQGAASDTDLAGQVALVENAVNRKVAAIVLAPSDPDALIPAMKKAWEAKIPVILIDSAASKSGESYYQSFLATDNEKAGELCAQALIAKVGTTGKIAIMSYTAGSGSEIGRVGGFRKYIEKHSKLQVVGPFYSNSQMGTALNQTTDVLAANADLKGIFGANEPTAIGMGRALVQAGKAGKVAAIGFDGNGDLQGFVKDGTIEAIAVQSAYQMGSLGVKTAVEVIQGKKVPKFRDTGVVMVTKKNIDSPEAKNVLY</sequence>
<name>A0A3N7HUA6_9BURK</name>
<comment type="subcellular location">
    <subcellularLocation>
        <location evidence="1">Cell envelope</location>
    </subcellularLocation>
</comment>
<evidence type="ECO:0000313" key="6">
    <source>
        <dbReference type="EMBL" id="RQP24886.1"/>
    </source>
</evidence>
<evidence type="ECO:0000259" key="5">
    <source>
        <dbReference type="Pfam" id="PF13407"/>
    </source>
</evidence>
<keyword evidence="3 4" id="KW-0732">Signal</keyword>
<gene>
    <name evidence="6" type="ORF">DZC73_08440</name>
</gene>
<accession>A0A3N7HUA6</accession>
<evidence type="ECO:0000256" key="1">
    <source>
        <dbReference type="ARBA" id="ARBA00004196"/>
    </source>
</evidence>
<dbReference type="PANTHER" id="PTHR46847:SF1">
    <property type="entry name" value="D-ALLOSE-BINDING PERIPLASMIC PROTEIN-RELATED"/>
    <property type="match status" value="1"/>
</dbReference>
<proteinExistence type="inferred from homology"/>
<dbReference type="Proteomes" id="UP000267464">
    <property type="component" value="Unassembled WGS sequence"/>
</dbReference>
<dbReference type="RefSeq" id="WP_124539793.1">
    <property type="nucleotide sequence ID" value="NZ_QUSW01000002.1"/>
</dbReference>
<evidence type="ECO:0000256" key="3">
    <source>
        <dbReference type="ARBA" id="ARBA00022729"/>
    </source>
</evidence>
<dbReference type="InterPro" id="IPR028082">
    <property type="entry name" value="Peripla_BP_I"/>
</dbReference>
<organism evidence="6 7">
    <name type="scientific">Piscinibacter terrae</name>
    <dbReference type="NCBI Taxonomy" id="2496871"/>
    <lineage>
        <taxon>Bacteria</taxon>
        <taxon>Pseudomonadati</taxon>
        <taxon>Pseudomonadota</taxon>
        <taxon>Betaproteobacteria</taxon>
        <taxon>Burkholderiales</taxon>
        <taxon>Sphaerotilaceae</taxon>
        <taxon>Piscinibacter</taxon>
    </lineage>
</organism>
<keyword evidence="7" id="KW-1185">Reference proteome</keyword>
<evidence type="ECO:0000313" key="7">
    <source>
        <dbReference type="Proteomes" id="UP000267464"/>
    </source>
</evidence>
<dbReference type="OrthoDB" id="250606at2"/>
<feature type="signal peptide" evidence="4">
    <location>
        <begin position="1"/>
        <end position="25"/>
    </location>
</feature>
<dbReference type="AlphaFoldDB" id="A0A3N7HUA6"/>
<dbReference type="SUPFAM" id="SSF53822">
    <property type="entry name" value="Periplasmic binding protein-like I"/>
    <property type="match status" value="1"/>
</dbReference>
<dbReference type="EMBL" id="QUSW01000002">
    <property type="protein sequence ID" value="RQP24886.1"/>
    <property type="molecule type" value="Genomic_DNA"/>
</dbReference>
<dbReference type="PANTHER" id="PTHR46847">
    <property type="entry name" value="D-ALLOSE-BINDING PERIPLASMIC PROTEIN-RELATED"/>
    <property type="match status" value="1"/>
</dbReference>